<evidence type="ECO:0000256" key="1">
    <source>
        <dbReference type="SAM" id="MobiDB-lite"/>
    </source>
</evidence>
<evidence type="ECO:0000313" key="3">
    <source>
        <dbReference type="EMBL" id="AEH63239.1"/>
    </source>
</evidence>
<dbReference type="HOGENOM" id="CLU_046006_6_0_5"/>
<protein>
    <submittedName>
        <fullName evidence="3">Glyoxalase/bleomycin resistance protein/dioxygenase</fullName>
    </submittedName>
</protein>
<sequence>MSSILTHLTIGSNDLKKARIFYDAVLEPLGIKLIREVEGQRFAYGKDGEEGRIIIVKPINGEAATAGNGITIGLAAPSDEAVDAFYKAGLANGGKDAGEPGPRPAANNSRGAYLYDPEGNKICAFNFK</sequence>
<dbReference type="GeneID" id="79904952"/>
<dbReference type="eggNOG" id="COG0346">
    <property type="taxonomic scope" value="Bacteria"/>
</dbReference>
<dbReference type="InterPro" id="IPR037523">
    <property type="entry name" value="VOC_core"/>
</dbReference>
<dbReference type="Gene3D" id="3.10.180.10">
    <property type="entry name" value="2,3-Dihydroxybiphenyl 1,2-Dioxygenase, domain 1"/>
    <property type="match status" value="1"/>
</dbReference>
<proteinExistence type="predicted"/>
<feature type="region of interest" description="Disordered" evidence="1">
    <location>
        <begin position="92"/>
        <end position="111"/>
    </location>
</feature>
<organism evidence="3 4">
    <name type="scientific">Zymomonas mobilis subsp. mobilis (strain ATCC 10988 / DSM 424 / LMG 404 / NCIMB 8938 / NRRL B-806 / ZM1)</name>
    <dbReference type="NCBI Taxonomy" id="555217"/>
    <lineage>
        <taxon>Bacteria</taxon>
        <taxon>Pseudomonadati</taxon>
        <taxon>Pseudomonadota</taxon>
        <taxon>Alphaproteobacteria</taxon>
        <taxon>Sphingomonadales</taxon>
        <taxon>Zymomonadaceae</taxon>
        <taxon>Zymomonas</taxon>
    </lineage>
</organism>
<keyword evidence="3" id="KW-0560">Oxidoreductase</keyword>
<evidence type="ECO:0000259" key="2">
    <source>
        <dbReference type="PROSITE" id="PS51819"/>
    </source>
</evidence>
<keyword evidence="3" id="KW-0223">Dioxygenase</keyword>
<evidence type="ECO:0000313" key="4">
    <source>
        <dbReference type="Proteomes" id="UP000001494"/>
    </source>
</evidence>
<name>A0A0H3G3N6_ZYMMA</name>
<dbReference type="PANTHER" id="PTHR35006">
    <property type="entry name" value="GLYOXALASE FAMILY PROTEIN (AFU_ORTHOLOGUE AFUA_5G14830)"/>
    <property type="match status" value="1"/>
</dbReference>
<dbReference type="SUPFAM" id="SSF54593">
    <property type="entry name" value="Glyoxalase/Bleomycin resistance protein/Dihydroxybiphenyl dioxygenase"/>
    <property type="match status" value="1"/>
</dbReference>
<dbReference type="CDD" id="cd07262">
    <property type="entry name" value="VOC_like"/>
    <property type="match status" value="1"/>
</dbReference>
<reference evidence="3 4" key="1">
    <citation type="journal article" date="2011" name="J. Bacteriol.">
        <title>Genome sequence of the ethanol-producing Zymomonas mobilis subsp. mobilis lectotype strain ATCC 10988.</title>
        <authorList>
            <person name="Pappas K.M."/>
            <person name="Kouvelis V.N."/>
            <person name="Saunders E."/>
            <person name="Brettin T.S."/>
            <person name="Bruce D."/>
            <person name="Detter C."/>
            <person name="Balakireva M."/>
            <person name="Han C.S."/>
            <person name="Savvakis G."/>
            <person name="Kyrpides N.C."/>
            <person name="Typas M.A."/>
        </authorList>
    </citation>
    <scope>NUCLEOTIDE SEQUENCE [LARGE SCALE GENOMIC DNA]</scope>
    <source>
        <strain evidence="4">ATCC 10988 / DSM 424 / CCUG 17860 / LMG 404 / NCIMB 8938 / NRRL B-806 / ZM1</strain>
    </source>
</reference>
<gene>
    <name evidence="3" type="ordered locus">Zmob_1419</name>
</gene>
<dbReference type="PROSITE" id="PS51819">
    <property type="entry name" value="VOC"/>
    <property type="match status" value="1"/>
</dbReference>
<dbReference type="OrthoDB" id="9807407at2"/>
<feature type="domain" description="VOC" evidence="2">
    <location>
        <begin position="4"/>
        <end position="127"/>
    </location>
</feature>
<dbReference type="GO" id="GO:0051213">
    <property type="term" value="F:dioxygenase activity"/>
    <property type="evidence" value="ECO:0007669"/>
    <property type="project" value="UniProtKB-KW"/>
</dbReference>
<dbReference type="EMBL" id="CP002850">
    <property type="protein sequence ID" value="AEH63239.1"/>
    <property type="molecule type" value="Genomic_DNA"/>
</dbReference>
<dbReference type="PANTHER" id="PTHR35006:SF1">
    <property type="entry name" value="BLL2941 PROTEIN"/>
    <property type="match status" value="1"/>
</dbReference>
<dbReference type="Pfam" id="PF00903">
    <property type="entry name" value="Glyoxalase"/>
    <property type="match status" value="1"/>
</dbReference>
<dbReference type="RefSeq" id="WP_011241467.1">
    <property type="nucleotide sequence ID" value="NC_017262.1"/>
</dbReference>
<accession>A0A0H3G3N6</accession>
<dbReference type="Proteomes" id="UP000001494">
    <property type="component" value="Chromosome"/>
</dbReference>
<dbReference type="InterPro" id="IPR029068">
    <property type="entry name" value="Glyas_Bleomycin-R_OHBP_Dase"/>
</dbReference>
<dbReference type="AlphaFoldDB" id="A0A0H3G3N6"/>
<dbReference type="InterPro" id="IPR004360">
    <property type="entry name" value="Glyas_Fos-R_dOase_dom"/>
</dbReference>
<dbReference type="KEGG" id="zmm:Zmob_1419"/>